<accession>A0A0E1X475</accession>
<dbReference type="AlphaFoldDB" id="A0A0E1X475"/>
<dbReference type="HOGENOM" id="CLU_2918118_0_0_5"/>
<organism evidence="1">
    <name type="scientific">Brucella pinnipedialis M292/94/1</name>
    <dbReference type="NCBI Taxonomy" id="520462"/>
    <lineage>
        <taxon>Bacteria</taxon>
        <taxon>Pseudomonadati</taxon>
        <taxon>Pseudomonadota</taxon>
        <taxon>Alphaproteobacteria</taxon>
        <taxon>Hyphomicrobiales</taxon>
        <taxon>Brucellaceae</taxon>
        <taxon>Brucella/Ochrobactrum group</taxon>
        <taxon>Brucella</taxon>
    </lineage>
</organism>
<gene>
    <name evidence="1" type="ORF">BALG_01174</name>
</gene>
<name>A0A0E1X475_9HYPH</name>
<reference evidence="1" key="1">
    <citation type="submission" date="2009-01" db="EMBL/GenBank/DDBJ databases">
        <title>The Genome Sequence of Brucella pinnipedialis M292/94/1.</title>
        <authorList>
            <consortium name="The Broad Institute Genome Sequencing Platform"/>
            <person name="Ward D."/>
            <person name="Young S.K."/>
            <person name="Kodira C.D."/>
            <person name="Zeng Q."/>
            <person name="Koehrsen M."/>
            <person name="Alvarado L."/>
            <person name="Berlin A."/>
            <person name="Borenstein D."/>
            <person name="Chen Z."/>
            <person name="Engels R."/>
            <person name="Freedman E."/>
            <person name="Gellesch M."/>
            <person name="Goldberg J."/>
            <person name="Griggs A."/>
            <person name="Gujja S."/>
            <person name="Heiman D."/>
            <person name="Hepburn T."/>
            <person name="Howarth C."/>
            <person name="Jen D."/>
            <person name="Larson L."/>
            <person name="Lewis B."/>
            <person name="Mehta T."/>
            <person name="Park D."/>
            <person name="Pearson M."/>
            <person name="Roberts A."/>
            <person name="Saif S."/>
            <person name="Shea T."/>
            <person name="Shenoy N."/>
            <person name="Sisk P."/>
            <person name="Stolte C."/>
            <person name="Sykes S."/>
            <person name="Walk T."/>
            <person name="White J."/>
            <person name="Yandava C."/>
            <person name="Whatmore A.M."/>
            <person name="Perrett L.L."/>
            <person name="O'Callaghan D."/>
            <person name="Nusbaum C."/>
            <person name="Galagan J."/>
            <person name="Birren B."/>
        </authorList>
    </citation>
    <scope>NUCLEOTIDE SEQUENCE [LARGE SCALE GENOMIC DNA]</scope>
    <source>
        <strain evidence="1">M292/94/1</strain>
    </source>
</reference>
<proteinExistence type="predicted"/>
<dbReference type="RefSeq" id="WP_002964042.1">
    <property type="nucleotide sequence ID" value="NZ_EQ999546.1"/>
</dbReference>
<protein>
    <submittedName>
        <fullName evidence="1">Uncharacterized protein</fullName>
    </submittedName>
</protein>
<evidence type="ECO:0000313" key="1">
    <source>
        <dbReference type="EMBL" id="EEZ31054.1"/>
    </source>
</evidence>
<dbReference type="Proteomes" id="UP000004659">
    <property type="component" value="Unassembled WGS sequence"/>
</dbReference>
<dbReference type="GeneID" id="93014789"/>
<sequence>MSFLPARRRKPRAPDEALKAFVLTAMHLPDDSGFAGIKAAASARDGLVAITVFRLAMVSLA</sequence>
<dbReference type="EMBL" id="EQ999546">
    <property type="protein sequence ID" value="EEZ31054.1"/>
    <property type="molecule type" value="Genomic_DNA"/>
</dbReference>